<evidence type="ECO:0000313" key="4">
    <source>
        <dbReference type="EMBL" id="RIE11266.1"/>
    </source>
</evidence>
<dbReference type="GO" id="GO:0016805">
    <property type="term" value="F:dipeptidase activity"/>
    <property type="evidence" value="ECO:0007669"/>
    <property type="project" value="InterPro"/>
</dbReference>
<comment type="similarity">
    <text evidence="2">Belongs to the peptidase M20A family.</text>
</comment>
<comment type="caution">
    <text evidence="4">The sequence shown here is derived from an EMBL/GenBank/DDBJ whole genome shotgun (WGS) entry which is preliminary data.</text>
</comment>
<dbReference type="InterPro" id="IPR036264">
    <property type="entry name" value="Bact_exopeptidase_dim_dom"/>
</dbReference>
<sequence>MKDTVLRAADDARTELLELSHRIHDDPELGMQEHHAVQWQSEVLQHHGFEVQTPYGGLETAYRATCHGRSAGPRIAFLAEYDALRGVGHGCGHNVIAASSVGAGIALVSVMDEMDGDVVVIGTPAEETIGGKIILAEHGAFDDVDFALMVHPDTTNLVKRGGRAAVTINITYDGRGAHSAGPEDGINALASLIAAFNGIDAVRQAWALTERPTINGIITAGGSASNIICDHAVAEFTARADSRRFLKKMIEDVRRAAEAGALITGAKLTFTTDLIYAERHPNHVMGDTFKTNMESLGEKMNEPDPTAATGSSDIGNVSLLVPSIHEYLWIAPEGTLAHTDVFCAAAASSRADDVVLLAAKGLAMTGYDLLTDADLRQRVRAEFTASGLPDRG</sequence>
<accession>A0A398D6V2</accession>
<dbReference type="Pfam" id="PF07687">
    <property type="entry name" value="M20_dimer"/>
    <property type="match status" value="1"/>
</dbReference>
<dbReference type="Gene3D" id="3.30.70.360">
    <property type="match status" value="1"/>
</dbReference>
<dbReference type="InterPro" id="IPR011650">
    <property type="entry name" value="Peptidase_M20_dimer"/>
</dbReference>
<dbReference type="GO" id="GO:0005737">
    <property type="term" value="C:cytoplasm"/>
    <property type="evidence" value="ECO:0007669"/>
    <property type="project" value="TreeGrafter"/>
</dbReference>
<dbReference type="GO" id="GO:0046657">
    <property type="term" value="P:folic acid catabolic process"/>
    <property type="evidence" value="ECO:0007669"/>
    <property type="project" value="TreeGrafter"/>
</dbReference>
<evidence type="ECO:0000256" key="1">
    <source>
        <dbReference type="ARBA" id="ARBA00022801"/>
    </source>
</evidence>
<evidence type="ECO:0000259" key="3">
    <source>
        <dbReference type="Pfam" id="PF07687"/>
    </source>
</evidence>
<organism evidence="4 5">
    <name type="scientific">Candidatus Cryosericum odellii</name>
    <dbReference type="NCBI Taxonomy" id="2290917"/>
    <lineage>
        <taxon>Bacteria</taxon>
        <taxon>Pseudomonadati</taxon>
        <taxon>Caldisericota/Cryosericota group</taxon>
        <taxon>Candidatus Cryosericota</taxon>
        <taxon>Candidatus Cryosericia</taxon>
        <taxon>Candidatus Cryosericales</taxon>
        <taxon>Candidatus Cryosericaceae</taxon>
        <taxon>Candidatus Cryosericum</taxon>
    </lineage>
</organism>
<dbReference type="OrthoDB" id="9781032at2"/>
<evidence type="ECO:0000313" key="5">
    <source>
        <dbReference type="Proteomes" id="UP000266489"/>
    </source>
</evidence>
<proteinExistence type="inferred from homology"/>
<keyword evidence="1" id="KW-0378">Hydrolase</keyword>
<dbReference type="NCBIfam" id="TIGR01891">
    <property type="entry name" value="amidohydrolases"/>
    <property type="match status" value="1"/>
</dbReference>
<dbReference type="RefSeq" id="WP_119119859.1">
    <property type="nucleotide sequence ID" value="NZ_QXIU01000120.1"/>
</dbReference>
<dbReference type="PANTHER" id="PTHR30575:SF0">
    <property type="entry name" value="XAA-ARG DIPEPTIDASE"/>
    <property type="match status" value="1"/>
</dbReference>
<protein>
    <recommendedName>
        <fullName evidence="2">Peptidase M20 domain-containing protein 2</fullName>
    </recommendedName>
</protein>
<dbReference type="InterPro" id="IPR052030">
    <property type="entry name" value="Peptidase_M20/M20A_hydrolases"/>
</dbReference>
<dbReference type="AlphaFoldDB" id="A0A398D6V2"/>
<dbReference type="SUPFAM" id="SSF53187">
    <property type="entry name" value="Zn-dependent exopeptidases"/>
    <property type="match status" value="1"/>
</dbReference>
<dbReference type="Gene3D" id="3.40.630.10">
    <property type="entry name" value="Zn peptidases"/>
    <property type="match status" value="1"/>
</dbReference>
<name>A0A398D6V2_9BACT</name>
<feature type="domain" description="Peptidase M20 dimerisation" evidence="3">
    <location>
        <begin position="163"/>
        <end position="259"/>
    </location>
</feature>
<gene>
    <name evidence="4" type="ORF">SMC5_05080</name>
</gene>
<dbReference type="Pfam" id="PF01546">
    <property type="entry name" value="Peptidase_M20"/>
    <property type="match status" value="1"/>
</dbReference>
<dbReference type="SUPFAM" id="SSF55031">
    <property type="entry name" value="Bacterial exopeptidase dimerisation domain"/>
    <property type="match status" value="1"/>
</dbReference>
<dbReference type="Proteomes" id="UP000266489">
    <property type="component" value="Unassembled WGS sequence"/>
</dbReference>
<dbReference type="PIRSF" id="PIRSF037226">
    <property type="entry name" value="Amidohydrolase_ACY1L2_prd"/>
    <property type="match status" value="1"/>
</dbReference>
<reference evidence="4 5" key="1">
    <citation type="submission" date="2018-09" db="EMBL/GenBank/DDBJ databases">
        <title>Discovery and Ecogenomic Context for Candidatus Cryosericales, a Global Caldiserica Order Active in Thawing Permafrost.</title>
        <authorList>
            <person name="Martinez M.A."/>
            <person name="Woodcroft B.J."/>
            <person name="Ignacio Espinoza J.C."/>
            <person name="Zayed A."/>
            <person name="Singleton C.M."/>
            <person name="Boyd J."/>
            <person name="Li Y.-F."/>
            <person name="Purvine S."/>
            <person name="Maughan H."/>
            <person name="Hodgkins S.B."/>
            <person name="Anderson D."/>
            <person name="Sederholm M."/>
            <person name="Temperton B."/>
            <person name="Saleska S.R."/>
            <person name="Tyson G.W."/>
            <person name="Rich V.I."/>
        </authorList>
    </citation>
    <scope>NUCLEOTIDE SEQUENCE [LARGE SCALE GENOMIC DNA]</scope>
    <source>
        <strain evidence="4 5">SMC5</strain>
    </source>
</reference>
<dbReference type="InterPro" id="IPR017439">
    <property type="entry name" value="Amidohydrolase"/>
</dbReference>
<dbReference type="GO" id="GO:0071713">
    <property type="term" value="F:para-aminobenzoyl-glutamate hydrolase activity"/>
    <property type="evidence" value="ECO:0007669"/>
    <property type="project" value="TreeGrafter"/>
</dbReference>
<dbReference type="InterPro" id="IPR002933">
    <property type="entry name" value="Peptidase_M20"/>
</dbReference>
<dbReference type="InterPro" id="IPR017144">
    <property type="entry name" value="Xaa-Arg_dipeptidase"/>
</dbReference>
<dbReference type="EMBL" id="QXIU01000120">
    <property type="protein sequence ID" value="RIE11266.1"/>
    <property type="molecule type" value="Genomic_DNA"/>
</dbReference>
<dbReference type="PANTHER" id="PTHR30575">
    <property type="entry name" value="PEPTIDASE M20"/>
    <property type="match status" value="1"/>
</dbReference>
<evidence type="ECO:0000256" key="2">
    <source>
        <dbReference type="PIRNR" id="PIRNR037226"/>
    </source>
</evidence>